<dbReference type="STRING" id="1137799.GZ78_03285"/>
<protein>
    <submittedName>
        <fullName evidence="2">PTS fructose transporter subunit IIA</fullName>
    </submittedName>
</protein>
<dbReference type="OrthoDB" id="95460at2"/>
<proteinExistence type="predicted"/>
<dbReference type="Gene3D" id="3.40.930.10">
    <property type="entry name" value="Mannitol-specific EII, Chain A"/>
    <property type="match status" value="1"/>
</dbReference>
<dbReference type="CDD" id="cd00211">
    <property type="entry name" value="PTS_IIA_fru"/>
    <property type="match status" value="1"/>
</dbReference>
<evidence type="ECO:0000313" key="2">
    <source>
        <dbReference type="EMBL" id="KEQ19064.1"/>
    </source>
</evidence>
<dbReference type="PANTHER" id="PTHR47738:SF1">
    <property type="entry name" value="NITROGEN REGULATORY PROTEIN"/>
    <property type="match status" value="1"/>
</dbReference>
<dbReference type="Pfam" id="PF00359">
    <property type="entry name" value="PTS_EIIA_2"/>
    <property type="match status" value="1"/>
</dbReference>
<dbReference type="GO" id="GO:0030295">
    <property type="term" value="F:protein kinase activator activity"/>
    <property type="evidence" value="ECO:0007669"/>
    <property type="project" value="TreeGrafter"/>
</dbReference>
<dbReference type="PANTHER" id="PTHR47738">
    <property type="entry name" value="PTS SYSTEM FRUCTOSE-LIKE EIIA COMPONENT-RELATED"/>
    <property type="match status" value="1"/>
</dbReference>
<keyword evidence="3" id="KW-1185">Reference proteome</keyword>
<feature type="domain" description="PTS EIIA type-2" evidence="1">
    <location>
        <begin position="5"/>
        <end position="149"/>
    </location>
</feature>
<dbReference type="InterPro" id="IPR002178">
    <property type="entry name" value="PTS_EIIA_type-2_dom"/>
</dbReference>
<dbReference type="InterPro" id="IPR016152">
    <property type="entry name" value="PTrfase/Anion_transptr"/>
</dbReference>
<dbReference type="SUPFAM" id="SSF55804">
    <property type="entry name" value="Phoshotransferase/anion transport protein"/>
    <property type="match status" value="1"/>
</dbReference>
<sequence length="150" mass="16460">MIIENILTPGRTLCGVQGASKKKVLETIAEIISEHVPAINTKDLFNSLINRERLGTTGLGKGIALPHCRSSACQHPTGLLIKLSEPIDFDSVDKQPVDLVFALIVPEENTQEHLNILQALAERFHSEVLLSQMRAAETPQALYSIICRPV</sequence>
<dbReference type="PROSITE" id="PS51094">
    <property type="entry name" value="PTS_EIIA_TYPE_2"/>
    <property type="match status" value="1"/>
</dbReference>
<reference evidence="2 3" key="1">
    <citation type="submission" date="2014-06" db="EMBL/GenBank/DDBJ databases">
        <title>Whole Genome Sequences of Three Symbiotic Endozoicomonas Bacteria.</title>
        <authorList>
            <person name="Neave M.J."/>
            <person name="Apprill A."/>
            <person name="Voolstra C.R."/>
        </authorList>
    </citation>
    <scope>NUCLEOTIDE SEQUENCE [LARGE SCALE GENOMIC DNA]</scope>
    <source>
        <strain evidence="2 3">DSM 25634</strain>
    </source>
</reference>
<name>A0A081NKU1_9GAMM</name>
<gene>
    <name evidence="2" type="ORF">GZ78_03285</name>
</gene>
<dbReference type="eggNOG" id="COG1762">
    <property type="taxonomic scope" value="Bacteria"/>
</dbReference>
<dbReference type="InterPro" id="IPR051541">
    <property type="entry name" value="PTS_SugarTrans_NitroReg"/>
</dbReference>
<organism evidence="2 3">
    <name type="scientific">Endozoicomonas numazuensis</name>
    <dbReference type="NCBI Taxonomy" id="1137799"/>
    <lineage>
        <taxon>Bacteria</taxon>
        <taxon>Pseudomonadati</taxon>
        <taxon>Pseudomonadota</taxon>
        <taxon>Gammaproteobacteria</taxon>
        <taxon>Oceanospirillales</taxon>
        <taxon>Endozoicomonadaceae</taxon>
        <taxon>Endozoicomonas</taxon>
    </lineage>
</organism>
<dbReference type="AlphaFoldDB" id="A0A081NKU1"/>
<accession>A0A081NKU1</accession>
<comment type="caution">
    <text evidence="2">The sequence shown here is derived from an EMBL/GenBank/DDBJ whole genome shotgun (WGS) entry which is preliminary data.</text>
</comment>
<evidence type="ECO:0000313" key="3">
    <source>
        <dbReference type="Proteomes" id="UP000028073"/>
    </source>
</evidence>
<dbReference type="RefSeq" id="WP_034832668.1">
    <property type="nucleotide sequence ID" value="NZ_JOKH01000001.1"/>
</dbReference>
<dbReference type="Proteomes" id="UP000028073">
    <property type="component" value="Unassembled WGS sequence"/>
</dbReference>
<evidence type="ECO:0000259" key="1">
    <source>
        <dbReference type="PROSITE" id="PS51094"/>
    </source>
</evidence>
<dbReference type="EMBL" id="JOKH01000001">
    <property type="protein sequence ID" value="KEQ19064.1"/>
    <property type="molecule type" value="Genomic_DNA"/>
</dbReference>